<evidence type="ECO:0000313" key="6">
    <source>
        <dbReference type="Proteomes" id="UP000267017"/>
    </source>
</evidence>
<dbReference type="InterPro" id="IPR001387">
    <property type="entry name" value="Cro/C1-type_HTH"/>
</dbReference>
<dbReference type="PROSITE" id="PS50943">
    <property type="entry name" value="HTH_CROC1"/>
    <property type="match status" value="1"/>
</dbReference>
<name>A0A3P3TY62_9BACL</name>
<protein>
    <submittedName>
        <fullName evidence="5">XRE family transcriptional regulator</fullName>
    </submittedName>
</protein>
<dbReference type="InterPro" id="IPR050807">
    <property type="entry name" value="TransReg_Diox_bact_type"/>
</dbReference>
<dbReference type="PANTHER" id="PTHR46797:SF23">
    <property type="entry name" value="HTH-TYPE TRANSCRIPTIONAL REGULATOR SUTR"/>
    <property type="match status" value="1"/>
</dbReference>
<organism evidence="5 6">
    <name type="scientific">Paenibacillus oralis</name>
    <dbReference type="NCBI Taxonomy" id="2490856"/>
    <lineage>
        <taxon>Bacteria</taxon>
        <taxon>Bacillati</taxon>
        <taxon>Bacillota</taxon>
        <taxon>Bacilli</taxon>
        <taxon>Bacillales</taxon>
        <taxon>Paenibacillaceae</taxon>
        <taxon>Paenibacillus</taxon>
    </lineage>
</organism>
<accession>A0A3P3TY62</accession>
<dbReference type="CDD" id="cd00093">
    <property type="entry name" value="HTH_XRE"/>
    <property type="match status" value="1"/>
</dbReference>
<evidence type="ECO:0000259" key="4">
    <source>
        <dbReference type="PROSITE" id="PS50943"/>
    </source>
</evidence>
<dbReference type="OrthoDB" id="9814553at2"/>
<dbReference type="Pfam" id="PF01381">
    <property type="entry name" value="HTH_3"/>
    <property type="match status" value="1"/>
</dbReference>
<dbReference type="GO" id="GO:0003700">
    <property type="term" value="F:DNA-binding transcription factor activity"/>
    <property type="evidence" value="ECO:0007669"/>
    <property type="project" value="TreeGrafter"/>
</dbReference>
<proteinExistence type="predicted"/>
<dbReference type="RefSeq" id="WP_128630610.1">
    <property type="nucleotide sequence ID" value="NZ_RRCN01000001.1"/>
</dbReference>
<dbReference type="Gene3D" id="1.10.260.40">
    <property type="entry name" value="lambda repressor-like DNA-binding domains"/>
    <property type="match status" value="1"/>
</dbReference>
<dbReference type="EMBL" id="RRCN01000001">
    <property type="protein sequence ID" value="RRJ62724.1"/>
    <property type="molecule type" value="Genomic_DNA"/>
</dbReference>
<evidence type="ECO:0000313" key="5">
    <source>
        <dbReference type="EMBL" id="RRJ62724.1"/>
    </source>
</evidence>
<keyword evidence="3" id="KW-0804">Transcription</keyword>
<feature type="domain" description="HTH cro/C1-type" evidence="4">
    <location>
        <begin position="12"/>
        <end position="66"/>
    </location>
</feature>
<dbReference type="Proteomes" id="UP000267017">
    <property type="component" value="Unassembled WGS sequence"/>
</dbReference>
<evidence type="ECO:0000256" key="2">
    <source>
        <dbReference type="ARBA" id="ARBA00023125"/>
    </source>
</evidence>
<dbReference type="AlphaFoldDB" id="A0A3P3TY62"/>
<dbReference type="SMART" id="SM00530">
    <property type="entry name" value="HTH_XRE"/>
    <property type="match status" value="1"/>
</dbReference>
<dbReference type="PANTHER" id="PTHR46797">
    <property type="entry name" value="HTH-TYPE TRANSCRIPTIONAL REGULATOR"/>
    <property type="match status" value="1"/>
</dbReference>
<dbReference type="GO" id="GO:0005829">
    <property type="term" value="C:cytosol"/>
    <property type="evidence" value="ECO:0007669"/>
    <property type="project" value="TreeGrafter"/>
</dbReference>
<reference evidence="5 6" key="1">
    <citation type="submission" date="2018-11" db="EMBL/GenBank/DDBJ databases">
        <title>Genome sequencing of Paenibacillus sp. KCOM 3021 (= ChDC PVNT-B20).</title>
        <authorList>
            <person name="Kook J.-K."/>
            <person name="Park S.-N."/>
            <person name="Lim Y.K."/>
        </authorList>
    </citation>
    <scope>NUCLEOTIDE SEQUENCE [LARGE SCALE GENOMIC DNA]</scope>
    <source>
        <strain evidence="5 6">KCOM 3021</strain>
    </source>
</reference>
<evidence type="ECO:0000256" key="1">
    <source>
        <dbReference type="ARBA" id="ARBA00023015"/>
    </source>
</evidence>
<gene>
    <name evidence="5" type="ORF">EHV15_07040</name>
</gene>
<sequence>MAELRNFLGNRIRAIRNAKGLTQQNLADISGLDYRYIGAIERGERNFSIDNLEKVLTALNVSLHEVAYLSVEQSKVETARWEAIDQFIASTEGLSGEQIEILRRVNQEVLRAFK</sequence>
<evidence type="ECO:0000256" key="3">
    <source>
        <dbReference type="ARBA" id="ARBA00023163"/>
    </source>
</evidence>
<keyword evidence="6" id="KW-1185">Reference proteome</keyword>
<dbReference type="InterPro" id="IPR010982">
    <property type="entry name" value="Lambda_DNA-bd_dom_sf"/>
</dbReference>
<keyword evidence="2" id="KW-0238">DNA-binding</keyword>
<comment type="caution">
    <text evidence="5">The sequence shown here is derived from an EMBL/GenBank/DDBJ whole genome shotgun (WGS) entry which is preliminary data.</text>
</comment>
<keyword evidence="1" id="KW-0805">Transcription regulation</keyword>
<dbReference type="GO" id="GO:0003677">
    <property type="term" value="F:DNA binding"/>
    <property type="evidence" value="ECO:0007669"/>
    <property type="project" value="UniProtKB-KW"/>
</dbReference>
<dbReference type="SUPFAM" id="SSF47413">
    <property type="entry name" value="lambda repressor-like DNA-binding domains"/>
    <property type="match status" value="1"/>
</dbReference>